<protein>
    <submittedName>
        <fullName evidence="1">Uncharacterized protein</fullName>
    </submittedName>
</protein>
<comment type="caution">
    <text evidence="1">The sequence shown here is derived from an EMBL/GenBank/DDBJ whole genome shotgun (WGS) entry which is preliminary data.</text>
</comment>
<gene>
    <name evidence="1" type="ORF">Vadar_011446</name>
</gene>
<name>A0ACB7ZBI8_9ERIC</name>
<accession>A0ACB7ZBI8</accession>
<organism evidence="1 2">
    <name type="scientific">Vaccinium darrowii</name>
    <dbReference type="NCBI Taxonomy" id="229202"/>
    <lineage>
        <taxon>Eukaryota</taxon>
        <taxon>Viridiplantae</taxon>
        <taxon>Streptophyta</taxon>
        <taxon>Embryophyta</taxon>
        <taxon>Tracheophyta</taxon>
        <taxon>Spermatophyta</taxon>
        <taxon>Magnoliopsida</taxon>
        <taxon>eudicotyledons</taxon>
        <taxon>Gunneridae</taxon>
        <taxon>Pentapetalae</taxon>
        <taxon>asterids</taxon>
        <taxon>Ericales</taxon>
        <taxon>Ericaceae</taxon>
        <taxon>Vaccinioideae</taxon>
        <taxon>Vaccinieae</taxon>
        <taxon>Vaccinium</taxon>
    </lineage>
</organism>
<evidence type="ECO:0000313" key="2">
    <source>
        <dbReference type="Proteomes" id="UP000828048"/>
    </source>
</evidence>
<dbReference type="Proteomes" id="UP000828048">
    <property type="component" value="Chromosome 12"/>
</dbReference>
<sequence length="165" mass="19040">MGHTLVLRKWNSSKALEEIDFSFSPFWVQVHGLPLGFLNMKSGEKIAPLLGELIRIEDPTKEGRIAKCLRIRVWHNLDNPLKKGFNLKRPNDEDLWVKFQYERLLDFCYGCGKISHTVPECKLFRDVERGKWSYDGSNQSTNFFPENCKFSGSTTGNPQLSVNDE</sequence>
<keyword evidence="2" id="KW-1185">Reference proteome</keyword>
<reference evidence="1 2" key="1">
    <citation type="journal article" date="2021" name="Hortic Res">
        <title>High-quality reference genome and annotation aids understanding of berry development for evergreen blueberry (Vaccinium darrowii).</title>
        <authorList>
            <person name="Yu J."/>
            <person name="Hulse-Kemp A.M."/>
            <person name="Babiker E."/>
            <person name="Staton M."/>
        </authorList>
    </citation>
    <scope>NUCLEOTIDE SEQUENCE [LARGE SCALE GENOMIC DNA]</scope>
    <source>
        <strain evidence="2">cv. NJ 8807/NJ 8810</strain>
        <tissue evidence="1">Young leaf</tissue>
    </source>
</reference>
<dbReference type="EMBL" id="CM037162">
    <property type="protein sequence ID" value="KAH7862950.1"/>
    <property type="molecule type" value="Genomic_DNA"/>
</dbReference>
<proteinExistence type="predicted"/>
<evidence type="ECO:0000313" key="1">
    <source>
        <dbReference type="EMBL" id="KAH7862950.1"/>
    </source>
</evidence>